<accession>A0A0G3G3E9</accession>
<keyword evidence="2" id="KW-1185">Reference proteome</keyword>
<evidence type="ECO:0000313" key="2">
    <source>
        <dbReference type="Proteomes" id="UP000064201"/>
    </source>
</evidence>
<dbReference type="Proteomes" id="UP000064201">
    <property type="component" value="Chromosome"/>
</dbReference>
<organism evidence="1 2">
    <name type="scientific">Thioalkalivibrio versutus</name>
    <dbReference type="NCBI Taxonomy" id="106634"/>
    <lineage>
        <taxon>Bacteria</taxon>
        <taxon>Pseudomonadati</taxon>
        <taxon>Pseudomonadota</taxon>
        <taxon>Gammaproteobacteria</taxon>
        <taxon>Chromatiales</taxon>
        <taxon>Ectothiorhodospiraceae</taxon>
        <taxon>Thioalkalivibrio</taxon>
    </lineage>
</organism>
<dbReference type="OrthoDB" id="9893793at2"/>
<dbReference type="KEGG" id="tvr:TVD_05985"/>
<gene>
    <name evidence="1" type="ORF">TVD_05985</name>
</gene>
<evidence type="ECO:0000313" key="1">
    <source>
        <dbReference type="EMBL" id="AKJ94934.1"/>
    </source>
</evidence>
<name>A0A0G3G3E9_9GAMM</name>
<dbReference type="PATRIC" id="fig|106634.4.peg.1224"/>
<dbReference type="AlphaFoldDB" id="A0A0G3G3E9"/>
<dbReference type="RefSeq" id="WP_047251076.1">
    <property type="nucleotide sequence ID" value="NZ_CP011367.1"/>
</dbReference>
<sequence>MRFSGEVEVEGRGFELEFKELIVRSDDVGFQLQGHDEYGVFHVSGTAAKLPAGEGFSADAVAEYEDCPPDDARTEFSLLLEKVEVLDDGQACHVVGAWIERPERWPFSGTLERA</sequence>
<dbReference type="EMBL" id="CP011367">
    <property type="protein sequence ID" value="AKJ94934.1"/>
    <property type="molecule type" value="Genomic_DNA"/>
</dbReference>
<proteinExistence type="predicted"/>
<protein>
    <submittedName>
        <fullName evidence="1">Uncharacterized protein</fullName>
    </submittedName>
</protein>
<reference evidence="1 2" key="1">
    <citation type="submission" date="2015-04" db="EMBL/GenBank/DDBJ databases">
        <title>Complete Sequence for the Genome of the Thioalkalivibrio versutus D301.</title>
        <authorList>
            <person name="Mu T."/>
            <person name="Zhou J."/>
            <person name="Xu X."/>
        </authorList>
    </citation>
    <scope>NUCLEOTIDE SEQUENCE [LARGE SCALE GENOMIC DNA]</scope>
    <source>
        <strain evidence="1 2">D301</strain>
    </source>
</reference>